<dbReference type="Pfam" id="PF00577">
    <property type="entry name" value="Usher"/>
    <property type="match status" value="1"/>
</dbReference>
<dbReference type="PANTHER" id="PTHR30451">
    <property type="entry name" value="OUTER MEMBRANE USHER PROTEIN"/>
    <property type="match status" value="1"/>
</dbReference>
<dbReference type="Gene3D" id="2.60.40.2610">
    <property type="entry name" value="Outer membrane usher protein FimD, plug domain"/>
    <property type="match status" value="1"/>
</dbReference>
<dbReference type="AlphaFoldDB" id="K8WTC9"/>
<dbReference type="Gene3D" id="2.60.40.3110">
    <property type="match status" value="1"/>
</dbReference>
<evidence type="ECO:0000313" key="1">
    <source>
        <dbReference type="EMBL" id="EKT60702.1"/>
    </source>
</evidence>
<dbReference type="GO" id="GO:0015473">
    <property type="term" value="F:fimbrial usher porin activity"/>
    <property type="evidence" value="ECO:0007669"/>
    <property type="project" value="InterPro"/>
</dbReference>
<accession>K8WTC9</accession>
<dbReference type="STRING" id="1141662.OOA_11718"/>
<evidence type="ECO:0000313" key="2">
    <source>
        <dbReference type="Proteomes" id="UP000009336"/>
    </source>
</evidence>
<dbReference type="GO" id="GO:0009297">
    <property type="term" value="P:pilus assembly"/>
    <property type="evidence" value="ECO:0007669"/>
    <property type="project" value="InterPro"/>
</dbReference>
<dbReference type="HOGENOM" id="CLU_009120_6_0_6"/>
<proteinExistence type="predicted"/>
<keyword evidence="2" id="KW-1185">Reference proteome</keyword>
<dbReference type="eggNOG" id="COG3188">
    <property type="taxonomic scope" value="Bacteria"/>
</dbReference>
<name>K8WTC9_9GAMM</name>
<sequence length="731" mass="82673">MEVRKEGDTFWIAETEIQALNLNTSELTKKEGWVQLVPQSGMNITYEPLSQSLSIIADGHWFVGEQKPFIQGQGFLLTESQIAPIIKGSVMNYDLFASHDTYSKNITAFTEFRLLGYGSGHFNTSFNSQLSKTPQTTYNQFNRLMTSWQTSDVDTLNTLTLGDAITSGQSWTNRVRFGGIHFSHNYNLQPNFNITSKPIYSNTAVLPSTIDLYIDGIKNSTQRIDPGQFTLNTAPSFSGAGNAQLIVTDINGQQQKIDISLYNTNQLISRGLYTWDISLGWLRENYNEQSFGYNSKLMVVGDGRYGITDNLTLTGHNEINSDLQNIGAGYYWLISPYVGVLRGNSAWSQYQNKFGYQWGLGWQWNNRQFGLSIDHQQQETNFADVATQTGNLMPLKSNNAFASWSFEDIGTLGGGWVERKYSERNIQYANISWSKSYTHYVTLSINVARELSNNHNNSMYFMVSIPLSNEDYLSLQTNYDNKNINQQIQYRHSLLPDVAGWGWGAAQQFGDNSNLHLDLTNRNAVNEWQIGYNRDRNDSSYYLSSNGAVGLLDEDVYFMRKLGNAFAIADASGVPDIPVYLQNIEVGKTDKQGRFLLNDLYGYEPQKIRINALSLSADYRIKDTEKTVIPREGNGTLVSFNLYRTNALLLNVKQEDGQAIPTAAAVSIYRNKMDIDEIQNTLVGYGSQIYLESWETVREIEVIWAKGKCQITLPQIENSSEPFVEKEVVCY</sequence>
<dbReference type="GO" id="GO:0009279">
    <property type="term" value="C:cell outer membrane"/>
    <property type="evidence" value="ECO:0007669"/>
    <property type="project" value="TreeGrafter"/>
</dbReference>
<reference evidence="1 2" key="1">
    <citation type="journal article" date="2012" name="BMC Genomics">
        <title>Comparative genomics of bacteria in the genus Providencia isolated from wild Drosophila melanogaster.</title>
        <authorList>
            <person name="Galac M.R."/>
            <person name="Lazzaro B.P."/>
        </authorList>
    </citation>
    <scope>NUCLEOTIDE SEQUENCE [LARGE SCALE GENOMIC DNA]</scope>
    <source>
        <strain evidence="1 2">DSM 19968</strain>
    </source>
</reference>
<comment type="caution">
    <text evidence="1">The sequence shown here is derived from an EMBL/GenBank/DDBJ whole genome shotgun (WGS) entry which is preliminary data.</text>
</comment>
<dbReference type="EMBL" id="AKKL01000032">
    <property type="protein sequence ID" value="EKT60702.1"/>
    <property type="molecule type" value="Genomic_DNA"/>
</dbReference>
<dbReference type="InterPro" id="IPR043142">
    <property type="entry name" value="PapC-like_C_sf"/>
</dbReference>
<dbReference type="Gene3D" id="2.60.40.2070">
    <property type="match status" value="1"/>
</dbReference>
<organism evidence="1 2">
    <name type="scientific">Providencia burhodogranariea DSM 19968</name>
    <dbReference type="NCBI Taxonomy" id="1141662"/>
    <lineage>
        <taxon>Bacteria</taxon>
        <taxon>Pseudomonadati</taxon>
        <taxon>Pseudomonadota</taxon>
        <taxon>Gammaproteobacteria</taxon>
        <taxon>Enterobacterales</taxon>
        <taxon>Morganellaceae</taxon>
        <taxon>Providencia</taxon>
    </lineage>
</organism>
<dbReference type="PATRIC" id="fig|1141662.3.peg.2373"/>
<dbReference type="PANTHER" id="PTHR30451:SF5">
    <property type="entry name" value="SLR0019 PROTEIN"/>
    <property type="match status" value="1"/>
</dbReference>
<dbReference type="InterPro" id="IPR000015">
    <property type="entry name" value="Fimb_usher"/>
</dbReference>
<protein>
    <submittedName>
        <fullName evidence="1">Fimbrial biogenesis outer membrane usher protein</fullName>
    </submittedName>
</protein>
<dbReference type="Proteomes" id="UP000009336">
    <property type="component" value="Unassembled WGS sequence"/>
</dbReference>
<dbReference type="InterPro" id="IPR042186">
    <property type="entry name" value="FimD_plug_dom"/>
</dbReference>
<gene>
    <name evidence="1" type="ORF">OOA_11718</name>
</gene>